<dbReference type="SMART" id="SM00421">
    <property type="entry name" value="HTH_LUXR"/>
    <property type="match status" value="1"/>
</dbReference>
<dbReference type="PROSITE" id="PS50110">
    <property type="entry name" value="RESPONSE_REGULATORY"/>
    <property type="match status" value="1"/>
</dbReference>
<evidence type="ECO:0000256" key="3">
    <source>
        <dbReference type="ARBA" id="ARBA00023125"/>
    </source>
</evidence>
<keyword evidence="3" id="KW-0238">DNA-binding</keyword>
<evidence type="ECO:0000256" key="4">
    <source>
        <dbReference type="ARBA" id="ARBA00023163"/>
    </source>
</evidence>
<dbReference type="PRINTS" id="PR00038">
    <property type="entry name" value="HTHLUXR"/>
</dbReference>
<dbReference type="Pfam" id="PF00196">
    <property type="entry name" value="GerE"/>
    <property type="match status" value="1"/>
</dbReference>
<proteinExistence type="predicted"/>
<accession>A0ABW2RNQ6</accession>
<dbReference type="PANTHER" id="PTHR43214:SF43">
    <property type="entry name" value="TWO-COMPONENT RESPONSE REGULATOR"/>
    <property type="match status" value="1"/>
</dbReference>
<dbReference type="InterPro" id="IPR000792">
    <property type="entry name" value="Tscrpt_reg_LuxR_C"/>
</dbReference>
<keyword evidence="4" id="KW-0804">Transcription</keyword>
<feature type="modified residue" description="4-aspartylphosphate" evidence="5">
    <location>
        <position position="57"/>
    </location>
</feature>
<dbReference type="RefSeq" id="WP_379866748.1">
    <property type="nucleotide sequence ID" value="NZ_JBHTBW010000058.1"/>
</dbReference>
<dbReference type="CDD" id="cd17535">
    <property type="entry name" value="REC_NarL-like"/>
    <property type="match status" value="1"/>
</dbReference>
<dbReference type="PANTHER" id="PTHR43214">
    <property type="entry name" value="TWO-COMPONENT RESPONSE REGULATOR"/>
    <property type="match status" value="1"/>
</dbReference>
<dbReference type="Gene3D" id="3.40.50.2300">
    <property type="match status" value="1"/>
</dbReference>
<evidence type="ECO:0000259" key="7">
    <source>
        <dbReference type="PROSITE" id="PS50110"/>
    </source>
</evidence>
<gene>
    <name evidence="8" type="ORF">ACFQNG_16645</name>
</gene>
<organism evidence="8 9">
    <name type="scientific">Laceyella putida</name>
    <dbReference type="NCBI Taxonomy" id="110101"/>
    <lineage>
        <taxon>Bacteria</taxon>
        <taxon>Bacillati</taxon>
        <taxon>Bacillota</taxon>
        <taxon>Bacilli</taxon>
        <taxon>Bacillales</taxon>
        <taxon>Thermoactinomycetaceae</taxon>
        <taxon>Laceyella</taxon>
    </lineage>
</organism>
<evidence type="ECO:0000256" key="5">
    <source>
        <dbReference type="PROSITE-ProRule" id="PRU00169"/>
    </source>
</evidence>
<evidence type="ECO:0000313" key="9">
    <source>
        <dbReference type="Proteomes" id="UP001596500"/>
    </source>
</evidence>
<reference evidence="9" key="1">
    <citation type="journal article" date="2019" name="Int. J. Syst. Evol. Microbiol.">
        <title>The Global Catalogue of Microorganisms (GCM) 10K type strain sequencing project: providing services to taxonomists for standard genome sequencing and annotation.</title>
        <authorList>
            <consortium name="The Broad Institute Genomics Platform"/>
            <consortium name="The Broad Institute Genome Sequencing Center for Infectious Disease"/>
            <person name="Wu L."/>
            <person name="Ma J."/>
        </authorList>
    </citation>
    <scope>NUCLEOTIDE SEQUENCE [LARGE SCALE GENOMIC DNA]</scope>
    <source>
        <strain evidence="9">CGMCC 1.12942</strain>
    </source>
</reference>
<dbReference type="InterPro" id="IPR011006">
    <property type="entry name" value="CheY-like_superfamily"/>
</dbReference>
<dbReference type="EMBL" id="JBHTBW010000058">
    <property type="protein sequence ID" value="MFC7442705.1"/>
    <property type="molecule type" value="Genomic_DNA"/>
</dbReference>
<comment type="caution">
    <text evidence="8">The sequence shown here is derived from an EMBL/GenBank/DDBJ whole genome shotgun (WGS) entry which is preliminary data.</text>
</comment>
<name>A0ABW2RNQ6_9BACL</name>
<dbReference type="SUPFAM" id="SSF52172">
    <property type="entry name" value="CheY-like"/>
    <property type="match status" value="1"/>
</dbReference>
<protein>
    <submittedName>
        <fullName evidence="8">Response regulator</fullName>
    </submittedName>
</protein>
<dbReference type="InterPro" id="IPR058245">
    <property type="entry name" value="NreC/VraR/RcsB-like_REC"/>
</dbReference>
<dbReference type="SUPFAM" id="SSF46894">
    <property type="entry name" value="C-terminal effector domain of the bipartite response regulators"/>
    <property type="match status" value="1"/>
</dbReference>
<keyword evidence="1 5" id="KW-0597">Phosphoprotein</keyword>
<evidence type="ECO:0000313" key="8">
    <source>
        <dbReference type="EMBL" id="MFC7442705.1"/>
    </source>
</evidence>
<evidence type="ECO:0000259" key="6">
    <source>
        <dbReference type="PROSITE" id="PS50043"/>
    </source>
</evidence>
<feature type="domain" description="HTH luxR-type" evidence="6">
    <location>
        <begin position="145"/>
        <end position="210"/>
    </location>
</feature>
<dbReference type="InterPro" id="IPR039420">
    <property type="entry name" value="WalR-like"/>
</dbReference>
<dbReference type="CDD" id="cd06170">
    <property type="entry name" value="LuxR_C_like"/>
    <property type="match status" value="1"/>
</dbReference>
<evidence type="ECO:0000256" key="1">
    <source>
        <dbReference type="ARBA" id="ARBA00022553"/>
    </source>
</evidence>
<dbReference type="Pfam" id="PF00072">
    <property type="entry name" value="Response_reg"/>
    <property type="match status" value="1"/>
</dbReference>
<feature type="domain" description="Response regulatory" evidence="7">
    <location>
        <begin position="6"/>
        <end position="122"/>
    </location>
</feature>
<keyword evidence="2" id="KW-0805">Transcription regulation</keyword>
<dbReference type="Proteomes" id="UP001596500">
    <property type="component" value="Unassembled WGS sequence"/>
</dbReference>
<dbReference type="InterPro" id="IPR016032">
    <property type="entry name" value="Sig_transdc_resp-reg_C-effctor"/>
</dbReference>
<keyword evidence="9" id="KW-1185">Reference proteome</keyword>
<dbReference type="InterPro" id="IPR001789">
    <property type="entry name" value="Sig_transdc_resp-reg_receiver"/>
</dbReference>
<evidence type="ECO:0000256" key="2">
    <source>
        <dbReference type="ARBA" id="ARBA00023015"/>
    </source>
</evidence>
<dbReference type="PROSITE" id="PS50043">
    <property type="entry name" value="HTH_LUXR_2"/>
    <property type="match status" value="1"/>
</dbReference>
<sequence length="228" mass="25671">MQEPCRILIGDDHEHARQAMRLIIEQDPSFHLVGEAKDGFEVVQLAEKLMPDMVLMDINMPGLNGLEATRLIKEQYPSIKIVMVTVSDDASDLFEALKKGAQGYLLKNLNPSMWLTYLRSIAADEAPMPKEIASRILHEFTLSPHKTTSTKLTGREQEILTHVAKGLSNREIAAICMISEYTVKNHLKNIMQKLHLHNRVQLARFAVEQGWVSQQFQVGSGKDSPKEG</sequence>
<dbReference type="PROSITE" id="PS00622">
    <property type="entry name" value="HTH_LUXR_1"/>
    <property type="match status" value="1"/>
</dbReference>
<dbReference type="SMART" id="SM00448">
    <property type="entry name" value="REC"/>
    <property type="match status" value="1"/>
</dbReference>